<keyword evidence="2" id="KW-1185">Reference proteome</keyword>
<dbReference type="STRING" id="153721.MYP_3304"/>
<reference evidence="1 2" key="1">
    <citation type="submission" date="2014-09" db="EMBL/GenBank/DDBJ databases">
        <title>Sporocytophaga myxococcoides PG-01 genome sequencing.</title>
        <authorList>
            <person name="Liu L."/>
            <person name="Gao P.J."/>
            <person name="Chen G.J."/>
            <person name="Wang L.S."/>
        </authorList>
    </citation>
    <scope>NUCLEOTIDE SEQUENCE [LARGE SCALE GENOMIC DNA]</scope>
    <source>
        <strain evidence="1 2">PG-01</strain>
    </source>
</reference>
<sequence length="264" mass="29792">MAKQKGPNKMIGFIDGKIYYMMNGEYYVRNPSSASKNKINNDPAYSSTKNNAKEFGTATAIGSMFKKSFGSCIDHLSDKDLYRRINGLFNKLIHRGKGEEGKRSVELKANKELFLDFQFKEEVNFNYLFKAPYTLTVDEDRKRIALSIPTFKASSGVSKVQGATHFRIILSVLVFSDYLFDINQNKYLPVEPTINRLCIPEFSDLKSLDGTKDAITLAVQLNVNNMVPDAVGLVTCIAIEFYQESAGRPYLLEMMSCMKIADVF</sequence>
<dbReference type="EMBL" id="BBLT01000006">
    <property type="protein sequence ID" value="GAL86075.1"/>
    <property type="molecule type" value="Genomic_DNA"/>
</dbReference>
<dbReference type="eggNOG" id="ENOG502Z8F9">
    <property type="taxonomic scope" value="Bacteria"/>
</dbReference>
<dbReference type="RefSeq" id="WP_045465273.1">
    <property type="nucleotide sequence ID" value="NZ_BBLT01000006.1"/>
</dbReference>
<organism evidence="1 2">
    <name type="scientific">Sporocytophaga myxococcoides</name>
    <dbReference type="NCBI Taxonomy" id="153721"/>
    <lineage>
        <taxon>Bacteria</taxon>
        <taxon>Pseudomonadati</taxon>
        <taxon>Bacteroidota</taxon>
        <taxon>Cytophagia</taxon>
        <taxon>Cytophagales</taxon>
        <taxon>Cytophagaceae</taxon>
        <taxon>Sporocytophaga</taxon>
    </lineage>
</organism>
<protein>
    <submittedName>
        <fullName evidence="1">Uncharacterized protein</fullName>
    </submittedName>
</protein>
<dbReference type="OrthoDB" id="645138at2"/>
<accession>A0A098LGI5</accession>
<evidence type="ECO:0000313" key="2">
    <source>
        <dbReference type="Proteomes" id="UP000030185"/>
    </source>
</evidence>
<gene>
    <name evidence="1" type="ORF">MYP_3304</name>
</gene>
<name>A0A098LGI5_9BACT</name>
<dbReference type="AlphaFoldDB" id="A0A098LGI5"/>
<comment type="caution">
    <text evidence="1">The sequence shown here is derived from an EMBL/GenBank/DDBJ whole genome shotgun (WGS) entry which is preliminary data.</text>
</comment>
<evidence type="ECO:0000313" key="1">
    <source>
        <dbReference type="EMBL" id="GAL86075.1"/>
    </source>
</evidence>
<dbReference type="Proteomes" id="UP000030185">
    <property type="component" value="Unassembled WGS sequence"/>
</dbReference>
<proteinExistence type="predicted"/>